<keyword evidence="3" id="KW-1185">Reference proteome</keyword>
<dbReference type="Proteomes" id="UP000278398">
    <property type="component" value="Unassembled WGS sequence"/>
</dbReference>
<dbReference type="OrthoDB" id="7206808at2"/>
<feature type="chain" id="PRO_5018776081" evidence="1">
    <location>
        <begin position="27"/>
        <end position="201"/>
    </location>
</feature>
<gene>
    <name evidence="2" type="ORF">EJC49_15650</name>
</gene>
<dbReference type="InterPro" id="IPR010319">
    <property type="entry name" value="Transglutaminase-like_Cys_pept"/>
</dbReference>
<name>A0A3R9Y6Y5_9HYPH</name>
<sequence length="201" mass="22304">MGFRDKLIAVSAAGMMLAIAPATAFAASTAMPTGGRTTQPVGHYDFCKRMPAECAVRTRNSQPLELTRKLWDSIVAINHEVNTTVSPRTDYEMWGVEEYWSYPTDVGDCEDYVLEKRRLLMKIGVPASNLLITVVRQRNGDGHAVLTVETSLGDFILDNLESRVLAWTDTDYRYLKRQSSQDSGVWVSIGDDPNVAVGSVR</sequence>
<proteinExistence type="predicted"/>
<dbReference type="PANTHER" id="PTHR39327:SF1">
    <property type="entry name" value="BLR5470 PROTEIN"/>
    <property type="match status" value="1"/>
</dbReference>
<dbReference type="PANTHER" id="PTHR39327">
    <property type="match status" value="1"/>
</dbReference>
<protein>
    <submittedName>
        <fullName evidence="2">Transglutaminase</fullName>
    </submittedName>
</protein>
<feature type="signal peptide" evidence="1">
    <location>
        <begin position="1"/>
        <end position="26"/>
    </location>
</feature>
<dbReference type="Gene3D" id="3.10.620.30">
    <property type="match status" value="1"/>
</dbReference>
<comment type="caution">
    <text evidence="2">The sequence shown here is derived from an EMBL/GenBank/DDBJ whole genome shotgun (WGS) entry which is preliminary data.</text>
</comment>
<accession>A0A3R9Y6Y5</accession>
<evidence type="ECO:0000313" key="3">
    <source>
        <dbReference type="Proteomes" id="UP000278398"/>
    </source>
</evidence>
<evidence type="ECO:0000256" key="1">
    <source>
        <dbReference type="SAM" id="SignalP"/>
    </source>
</evidence>
<keyword evidence="1" id="KW-0732">Signal</keyword>
<dbReference type="RefSeq" id="WP_126700870.1">
    <property type="nucleotide sequence ID" value="NZ_RWKW01000055.1"/>
</dbReference>
<evidence type="ECO:0000313" key="2">
    <source>
        <dbReference type="EMBL" id="RST85520.1"/>
    </source>
</evidence>
<organism evidence="2 3">
    <name type="scientific">Aquibium carbonis</name>
    <dbReference type="NCBI Taxonomy" id="2495581"/>
    <lineage>
        <taxon>Bacteria</taxon>
        <taxon>Pseudomonadati</taxon>
        <taxon>Pseudomonadota</taxon>
        <taxon>Alphaproteobacteria</taxon>
        <taxon>Hyphomicrobiales</taxon>
        <taxon>Phyllobacteriaceae</taxon>
        <taxon>Aquibium</taxon>
    </lineage>
</organism>
<reference evidence="2 3" key="1">
    <citation type="submission" date="2018-12" db="EMBL/GenBank/DDBJ databases">
        <title>Mesorhizobium carbonis sp. nov., isolated from coal mine water.</title>
        <authorList>
            <person name="Xin W."/>
            <person name="Xu Z."/>
            <person name="Xiang F."/>
            <person name="Zhang J."/>
            <person name="Xi L."/>
            <person name="Liu J."/>
        </authorList>
    </citation>
    <scope>NUCLEOTIDE SEQUENCE [LARGE SCALE GENOMIC DNA]</scope>
    <source>
        <strain evidence="2 3">B2.3</strain>
    </source>
</reference>
<dbReference type="EMBL" id="RWKW01000055">
    <property type="protein sequence ID" value="RST85520.1"/>
    <property type="molecule type" value="Genomic_DNA"/>
</dbReference>
<dbReference type="Pfam" id="PF06035">
    <property type="entry name" value="Peptidase_C93"/>
    <property type="match status" value="1"/>
</dbReference>
<dbReference type="AlphaFoldDB" id="A0A3R9Y6Y5"/>